<evidence type="ECO:0000256" key="2">
    <source>
        <dbReference type="SAM" id="Phobius"/>
    </source>
</evidence>
<name>A0A482VKQ2_ASBVE</name>
<sequence>MSLLQEFASSCIHWSLGLTVLIGLTASEFSGAITITALPITTITITLSALCGTSLNATDTTYKKRKLCDILDFFKIWVEILELLAASATCARIASATIDYISNQRLREWFLGLQSHSLGEPWPDVLGVSIVIVVTGLFMLGLEVLSAAAVCSYGFVSSFPKMDKHKPLKVAAMVFIPLCLYCFTIMVFTLMSHYKELAGTATPLLRVFELRDVDWARLVMSICIICIVCLALTEILPSLYGLFVTLASKEWQIFLTSLQYKNSLTGAPLLAIFAAGSLAAILAFACPLTYLIKILNASTLLKCILKSFQVLYYYYRPEFRNESYLGRNIWNNGKNITSTSTQYSKLTQSTRASKETTPKFKNKLVGIFFGWKKNISPSSVNHNRNRNSTKPGTTQDDEYLLLNDYCDKSVDMVLDDDSSDENDEKESVLSSDVEDSYSSTDIDAIVQEYKDKIQVATIDNFNENKHPTYVTATT</sequence>
<dbReference type="OrthoDB" id="8197893at2759"/>
<organism evidence="3 4">
    <name type="scientific">Asbolus verrucosus</name>
    <name type="common">Desert ironclad beetle</name>
    <dbReference type="NCBI Taxonomy" id="1661398"/>
    <lineage>
        <taxon>Eukaryota</taxon>
        <taxon>Metazoa</taxon>
        <taxon>Ecdysozoa</taxon>
        <taxon>Arthropoda</taxon>
        <taxon>Hexapoda</taxon>
        <taxon>Insecta</taxon>
        <taxon>Pterygota</taxon>
        <taxon>Neoptera</taxon>
        <taxon>Endopterygota</taxon>
        <taxon>Coleoptera</taxon>
        <taxon>Polyphaga</taxon>
        <taxon>Cucujiformia</taxon>
        <taxon>Tenebrionidae</taxon>
        <taxon>Pimeliinae</taxon>
        <taxon>Asbolus</taxon>
    </lineage>
</organism>
<keyword evidence="2" id="KW-0472">Membrane</keyword>
<evidence type="ECO:0000313" key="3">
    <source>
        <dbReference type="EMBL" id="RZC33079.1"/>
    </source>
</evidence>
<dbReference type="GO" id="GO:0015171">
    <property type="term" value="F:amino acid transmembrane transporter activity"/>
    <property type="evidence" value="ECO:0007669"/>
    <property type="project" value="TreeGrafter"/>
</dbReference>
<protein>
    <submittedName>
        <fullName evidence="3">Low affinity cationic amino acid transporter 2</fullName>
    </submittedName>
</protein>
<keyword evidence="2" id="KW-0812">Transmembrane</keyword>
<evidence type="ECO:0000313" key="4">
    <source>
        <dbReference type="Proteomes" id="UP000292052"/>
    </source>
</evidence>
<feature type="region of interest" description="Disordered" evidence="1">
    <location>
        <begin position="413"/>
        <end position="435"/>
    </location>
</feature>
<dbReference type="Gene3D" id="1.20.1740.10">
    <property type="entry name" value="Amino acid/polyamine transporter I"/>
    <property type="match status" value="1"/>
</dbReference>
<dbReference type="EMBL" id="QDEB01092223">
    <property type="protein sequence ID" value="RZC33079.1"/>
    <property type="molecule type" value="Genomic_DNA"/>
</dbReference>
<comment type="caution">
    <text evidence="3">The sequence shown here is derived from an EMBL/GenBank/DDBJ whole genome shotgun (WGS) entry which is preliminary data.</text>
</comment>
<feature type="non-terminal residue" evidence="3">
    <location>
        <position position="474"/>
    </location>
</feature>
<proteinExistence type="predicted"/>
<feature type="transmembrane region" description="Helical" evidence="2">
    <location>
        <begin position="32"/>
        <end position="55"/>
    </location>
</feature>
<evidence type="ECO:0000256" key="1">
    <source>
        <dbReference type="SAM" id="MobiDB-lite"/>
    </source>
</evidence>
<feature type="transmembrane region" description="Helical" evidence="2">
    <location>
        <begin position="218"/>
        <end position="246"/>
    </location>
</feature>
<dbReference type="Proteomes" id="UP000292052">
    <property type="component" value="Unassembled WGS sequence"/>
</dbReference>
<reference evidence="3 4" key="1">
    <citation type="submission" date="2017-03" db="EMBL/GenBank/DDBJ databases">
        <title>Genome of the blue death feigning beetle - Asbolus verrucosus.</title>
        <authorList>
            <person name="Rider S.D."/>
        </authorList>
    </citation>
    <scope>NUCLEOTIDE SEQUENCE [LARGE SCALE GENOMIC DNA]</scope>
    <source>
        <strain evidence="3">Butters</strain>
        <tissue evidence="3">Head and leg muscle</tissue>
    </source>
</reference>
<accession>A0A482VKQ2</accession>
<feature type="transmembrane region" description="Helical" evidence="2">
    <location>
        <begin position="267"/>
        <end position="292"/>
    </location>
</feature>
<keyword evidence="4" id="KW-1185">Reference proteome</keyword>
<feature type="compositionally biased region" description="Acidic residues" evidence="1">
    <location>
        <begin position="413"/>
        <end position="424"/>
    </location>
</feature>
<dbReference type="GO" id="GO:0005886">
    <property type="term" value="C:plasma membrane"/>
    <property type="evidence" value="ECO:0007669"/>
    <property type="project" value="TreeGrafter"/>
</dbReference>
<dbReference type="PANTHER" id="PTHR43243">
    <property type="entry name" value="INNER MEMBRANE TRANSPORTER YGJI-RELATED"/>
    <property type="match status" value="1"/>
</dbReference>
<feature type="transmembrane region" description="Helical" evidence="2">
    <location>
        <begin position="7"/>
        <end position="26"/>
    </location>
</feature>
<keyword evidence="2" id="KW-1133">Transmembrane helix</keyword>
<dbReference type="PANTHER" id="PTHR43243:SF98">
    <property type="entry name" value="TORN AND DIMINISHED RHABDOMERES, ISOFORM D"/>
    <property type="match status" value="1"/>
</dbReference>
<feature type="transmembrane region" description="Helical" evidence="2">
    <location>
        <begin position="125"/>
        <end position="156"/>
    </location>
</feature>
<gene>
    <name evidence="3" type="ORF">BDFB_002454</name>
</gene>
<dbReference type="AlphaFoldDB" id="A0A482VKQ2"/>
<feature type="transmembrane region" description="Helical" evidence="2">
    <location>
        <begin position="168"/>
        <end position="191"/>
    </location>
</feature>